<evidence type="ECO:0000313" key="3">
    <source>
        <dbReference type="EMBL" id="MCH88709.1"/>
    </source>
</evidence>
<organism evidence="3 4">
    <name type="scientific">Trifolium medium</name>
    <dbReference type="NCBI Taxonomy" id="97028"/>
    <lineage>
        <taxon>Eukaryota</taxon>
        <taxon>Viridiplantae</taxon>
        <taxon>Streptophyta</taxon>
        <taxon>Embryophyta</taxon>
        <taxon>Tracheophyta</taxon>
        <taxon>Spermatophyta</taxon>
        <taxon>Magnoliopsida</taxon>
        <taxon>eudicotyledons</taxon>
        <taxon>Gunneridae</taxon>
        <taxon>Pentapetalae</taxon>
        <taxon>rosids</taxon>
        <taxon>fabids</taxon>
        <taxon>Fabales</taxon>
        <taxon>Fabaceae</taxon>
        <taxon>Papilionoideae</taxon>
        <taxon>50 kb inversion clade</taxon>
        <taxon>NPAAA clade</taxon>
        <taxon>Hologalegina</taxon>
        <taxon>IRL clade</taxon>
        <taxon>Trifolieae</taxon>
        <taxon>Trifolium</taxon>
    </lineage>
</organism>
<dbReference type="InterPro" id="IPR005162">
    <property type="entry name" value="Retrotrans_gag_dom"/>
</dbReference>
<keyword evidence="4" id="KW-1185">Reference proteome</keyword>
<dbReference type="PANTHER" id="PTHR35046">
    <property type="entry name" value="ZINC KNUCKLE (CCHC-TYPE) FAMILY PROTEIN"/>
    <property type="match status" value="1"/>
</dbReference>
<accession>A0A392MP21</accession>
<sequence length="411" mass="46358">MADNTRMKEIYAELKKNAEAIETVSTTLTGQIDRLELGGNAQMLRMEEIQRSNETQFAQLNANIAQLLQRSSPSPTSSHGGRNSVNDQPRSSFQVRSVKLDFPRFDGKNVMDWIFKAEQFFDYYATPDCERLLIASIHLDHDVVPWYQMIQKTNPFLTWSALTRALELDFGPSAYDCPRATLFKLQQSGSVNDYYMQFTSLVNRVDGLSFDAILDCFISGLQDEISRDVKAMEPKNLSKAVSLAKLFEEKYTANKTKLSSTPAKNYIPPSSSNYKTQTTTPKIDNSPKSTLPPLLPTPAIKPFNIKNQNIKRISPAEIQLRREKNLCYFCDEKFSPAHRCPNRQVMLLQLANEDDSQSDTTMVTEEEPIMEEDTHHLSFNAMRGSHGVGTIRFTGQIGSLQVKILVDGGSS</sequence>
<feature type="compositionally biased region" description="Polar residues" evidence="1">
    <location>
        <begin position="259"/>
        <end position="289"/>
    </location>
</feature>
<feature type="region of interest" description="Disordered" evidence="1">
    <location>
        <begin position="70"/>
        <end position="92"/>
    </location>
</feature>
<dbReference type="EMBL" id="LXQA010014685">
    <property type="protein sequence ID" value="MCH88709.1"/>
    <property type="molecule type" value="Genomic_DNA"/>
</dbReference>
<evidence type="ECO:0000256" key="1">
    <source>
        <dbReference type="SAM" id="MobiDB-lite"/>
    </source>
</evidence>
<dbReference type="PANTHER" id="PTHR35046:SF25">
    <property type="entry name" value="RETROTRANSPOSON GAG DOMAIN-CONTAINING PROTEIN"/>
    <property type="match status" value="1"/>
</dbReference>
<feature type="domain" description="Retrotransposon gag" evidence="2">
    <location>
        <begin position="134"/>
        <end position="222"/>
    </location>
</feature>
<proteinExistence type="predicted"/>
<gene>
    <name evidence="3" type="ORF">A2U01_0009600</name>
</gene>
<dbReference type="Proteomes" id="UP000265520">
    <property type="component" value="Unassembled WGS sequence"/>
</dbReference>
<comment type="caution">
    <text evidence="3">The sequence shown here is derived from an EMBL/GenBank/DDBJ whole genome shotgun (WGS) entry which is preliminary data.</text>
</comment>
<reference evidence="3 4" key="1">
    <citation type="journal article" date="2018" name="Front. Plant Sci.">
        <title>Red Clover (Trifolium pratense) and Zigzag Clover (T. medium) - A Picture of Genomic Similarities and Differences.</title>
        <authorList>
            <person name="Dluhosova J."/>
            <person name="Istvanek J."/>
            <person name="Nedelnik J."/>
            <person name="Repkova J."/>
        </authorList>
    </citation>
    <scope>NUCLEOTIDE SEQUENCE [LARGE SCALE GENOMIC DNA]</scope>
    <source>
        <strain evidence="4">cv. 10/8</strain>
        <tissue evidence="3">Leaf</tissue>
    </source>
</reference>
<dbReference type="Pfam" id="PF03732">
    <property type="entry name" value="Retrotrans_gag"/>
    <property type="match status" value="1"/>
</dbReference>
<name>A0A392MP21_9FABA</name>
<feature type="non-terminal residue" evidence="3">
    <location>
        <position position="411"/>
    </location>
</feature>
<evidence type="ECO:0000259" key="2">
    <source>
        <dbReference type="Pfam" id="PF03732"/>
    </source>
</evidence>
<feature type="region of interest" description="Disordered" evidence="1">
    <location>
        <begin position="259"/>
        <end position="297"/>
    </location>
</feature>
<evidence type="ECO:0000313" key="4">
    <source>
        <dbReference type="Proteomes" id="UP000265520"/>
    </source>
</evidence>
<protein>
    <recommendedName>
        <fullName evidence="2">Retrotransposon gag domain-containing protein</fullName>
    </recommendedName>
</protein>
<dbReference type="AlphaFoldDB" id="A0A392MP21"/>